<protein>
    <recommendedName>
        <fullName evidence="4">Phospholipase A2-like central domain-containing protein</fullName>
    </recommendedName>
</protein>
<keyword evidence="2" id="KW-0964">Secreted</keyword>
<name>A0ABD0KLN5_9CAEN</name>
<sequence>MVWPVFNTACLVVCFVFSARFAKATFAPPEIGSPQQVNVHVKHTYLGEEITQLELTDGSTYLLAVFHSNASAADPTLGDLGTCFSLSDQQLSGELTADPLAVSMQMDATELLELLSACANDPVMAIHTLADLTNSTFTLDGALFSPYASTFGWAIFPGTKWCGAGDIANDYDDLGRFEDTDKCCRTHDHCDKNIPRWTRRYGYFNWHLRRDAGSSTAKSVRSIFFNTLRLKCFILDNGKAVPKSSPWSR</sequence>
<feature type="domain" description="Phospholipase A2-like central" evidence="4">
    <location>
        <begin position="155"/>
        <end position="207"/>
    </location>
</feature>
<dbReference type="Gene3D" id="1.20.90.10">
    <property type="entry name" value="Phospholipase A2 domain"/>
    <property type="match status" value="1"/>
</dbReference>
<keyword evidence="6" id="KW-1185">Reference proteome</keyword>
<evidence type="ECO:0000256" key="2">
    <source>
        <dbReference type="ARBA" id="ARBA00022525"/>
    </source>
</evidence>
<comment type="caution">
    <text evidence="5">The sequence shown here is derived from an EMBL/GenBank/DDBJ whole genome shotgun (WGS) entry which is preliminary data.</text>
</comment>
<dbReference type="EMBL" id="JACVVK020000157">
    <property type="protein sequence ID" value="KAK7487923.1"/>
    <property type="molecule type" value="Genomic_DNA"/>
</dbReference>
<dbReference type="Pfam" id="PF05826">
    <property type="entry name" value="Phospholip_A2_2"/>
    <property type="match status" value="1"/>
</dbReference>
<dbReference type="GO" id="GO:0005576">
    <property type="term" value="C:extracellular region"/>
    <property type="evidence" value="ECO:0007669"/>
    <property type="project" value="UniProtKB-SubCell"/>
</dbReference>
<evidence type="ECO:0000256" key="3">
    <source>
        <dbReference type="SAM" id="SignalP"/>
    </source>
</evidence>
<dbReference type="AlphaFoldDB" id="A0ABD0KLN5"/>
<dbReference type="SUPFAM" id="SSF48619">
    <property type="entry name" value="Phospholipase A2, PLA2"/>
    <property type="match status" value="1"/>
</dbReference>
<proteinExistence type="predicted"/>
<dbReference type="InterPro" id="IPR036444">
    <property type="entry name" value="PLipase_A2_dom_sf"/>
</dbReference>
<comment type="subcellular location">
    <subcellularLocation>
        <location evidence="1">Secreted</location>
    </subcellularLocation>
</comment>
<evidence type="ECO:0000259" key="4">
    <source>
        <dbReference type="Pfam" id="PF05826"/>
    </source>
</evidence>
<accession>A0ABD0KLN5</accession>
<evidence type="ECO:0000256" key="1">
    <source>
        <dbReference type="ARBA" id="ARBA00004613"/>
    </source>
</evidence>
<dbReference type="PANTHER" id="PTHR12253">
    <property type="entry name" value="RH14732P"/>
    <property type="match status" value="1"/>
</dbReference>
<dbReference type="InterPro" id="IPR033113">
    <property type="entry name" value="PLA2_histidine"/>
</dbReference>
<dbReference type="InterPro" id="IPR016090">
    <property type="entry name" value="PLA2-like_dom"/>
</dbReference>
<dbReference type="PROSITE" id="PS00118">
    <property type="entry name" value="PA2_HIS"/>
    <property type="match status" value="1"/>
</dbReference>
<keyword evidence="3" id="KW-0732">Signal</keyword>
<organism evidence="5 6">
    <name type="scientific">Batillaria attramentaria</name>
    <dbReference type="NCBI Taxonomy" id="370345"/>
    <lineage>
        <taxon>Eukaryota</taxon>
        <taxon>Metazoa</taxon>
        <taxon>Spiralia</taxon>
        <taxon>Lophotrochozoa</taxon>
        <taxon>Mollusca</taxon>
        <taxon>Gastropoda</taxon>
        <taxon>Caenogastropoda</taxon>
        <taxon>Sorbeoconcha</taxon>
        <taxon>Cerithioidea</taxon>
        <taxon>Batillariidae</taxon>
        <taxon>Batillaria</taxon>
    </lineage>
</organism>
<evidence type="ECO:0000313" key="5">
    <source>
        <dbReference type="EMBL" id="KAK7487923.1"/>
    </source>
</evidence>
<dbReference type="Proteomes" id="UP001519460">
    <property type="component" value="Unassembled WGS sequence"/>
</dbReference>
<evidence type="ECO:0000313" key="6">
    <source>
        <dbReference type="Proteomes" id="UP001519460"/>
    </source>
</evidence>
<reference evidence="5 6" key="1">
    <citation type="journal article" date="2023" name="Sci. Data">
        <title>Genome assembly of the Korean intertidal mud-creeper Batillaria attramentaria.</title>
        <authorList>
            <person name="Patra A.K."/>
            <person name="Ho P.T."/>
            <person name="Jun S."/>
            <person name="Lee S.J."/>
            <person name="Kim Y."/>
            <person name="Won Y.J."/>
        </authorList>
    </citation>
    <scope>NUCLEOTIDE SEQUENCE [LARGE SCALE GENOMIC DNA]</scope>
    <source>
        <strain evidence="5">Wonlab-2016</strain>
    </source>
</reference>
<feature type="signal peptide" evidence="3">
    <location>
        <begin position="1"/>
        <end position="24"/>
    </location>
</feature>
<feature type="chain" id="PRO_5044858724" description="Phospholipase A2-like central domain-containing protein" evidence="3">
    <location>
        <begin position="25"/>
        <end position="249"/>
    </location>
</feature>
<gene>
    <name evidence="5" type="ORF">BaRGS_00020824</name>
</gene>